<dbReference type="InterPro" id="IPR029240">
    <property type="entry name" value="MMS19_N"/>
</dbReference>
<keyword evidence="9" id="KW-1185">Reference proteome</keyword>
<dbReference type="InterPro" id="IPR039920">
    <property type="entry name" value="MMS19"/>
</dbReference>
<name>A0AAN9VQT9_9ORTH</name>
<dbReference type="GO" id="GO:0005819">
    <property type="term" value="C:spindle"/>
    <property type="evidence" value="ECO:0007669"/>
    <property type="project" value="UniProtKB-SubCell"/>
</dbReference>
<dbReference type="Pfam" id="PF14500">
    <property type="entry name" value="MMS19_N"/>
    <property type="match status" value="1"/>
</dbReference>
<comment type="similarity">
    <text evidence="2 5">Belongs to the MET18/MMS19 family.</text>
</comment>
<feature type="domain" description="MMS19 N-terminal" evidence="7">
    <location>
        <begin position="42"/>
        <end position="302"/>
    </location>
</feature>
<dbReference type="Pfam" id="PF12460">
    <property type="entry name" value="MMS19_C"/>
    <property type="match status" value="1"/>
</dbReference>
<dbReference type="GO" id="GO:0097361">
    <property type="term" value="C:cytosolic [4Fe-4S] assembly targeting complex"/>
    <property type="evidence" value="ECO:0007669"/>
    <property type="project" value="UniProtKB-UniRule"/>
</dbReference>
<keyword evidence="5" id="KW-0234">DNA repair</keyword>
<keyword evidence="4 5" id="KW-0539">Nucleus</keyword>
<comment type="function">
    <text evidence="5">Key component of the cytosolic iron-sulfur protein assembly (CIA) complex, a multiprotein complex that mediates the incorporation of iron-sulfur cluster into apoproteins specifically involved in DNA metabolism and genomic integrity. In the CIA complex, MMS19 acts as an adapter between early-acting CIA components and a subset of cellular target iron-sulfur proteins.</text>
</comment>
<dbReference type="EMBL" id="JAZDUA010000125">
    <property type="protein sequence ID" value="KAK7867176.1"/>
    <property type="molecule type" value="Genomic_DNA"/>
</dbReference>
<keyword evidence="5" id="KW-0963">Cytoplasm</keyword>
<dbReference type="PANTHER" id="PTHR12891:SF0">
    <property type="entry name" value="MMS19 NUCLEOTIDE EXCISION REPAIR PROTEIN HOMOLOG"/>
    <property type="match status" value="1"/>
</dbReference>
<evidence type="ECO:0000259" key="7">
    <source>
        <dbReference type="Pfam" id="PF14500"/>
    </source>
</evidence>
<dbReference type="AlphaFoldDB" id="A0AAN9VQT9"/>
<reference evidence="8 9" key="1">
    <citation type="submission" date="2024-03" db="EMBL/GenBank/DDBJ databases">
        <title>The genome assembly and annotation of the cricket Gryllus longicercus Weissman &amp; Gray.</title>
        <authorList>
            <person name="Szrajer S."/>
            <person name="Gray D."/>
            <person name="Ylla G."/>
        </authorList>
    </citation>
    <scope>NUCLEOTIDE SEQUENCE [LARGE SCALE GENOMIC DNA]</scope>
    <source>
        <strain evidence="8">DAG 2021-001</strain>
        <tissue evidence="8">Whole body minus gut</tissue>
    </source>
</reference>
<dbReference type="PANTHER" id="PTHR12891">
    <property type="entry name" value="DNA REPAIR/TRANSCRIPTION PROTEIN MET18/MMS19"/>
    <property type="match status" value="1"/>
</dbReference>
<comment type="caution">
    <text evidence="8">The sequence shown here is derived from an EMBL/GenBank/DDBJ whole genome shotgun (WGS) entry which is preliminary data.</text>
</comment>
<evidence type="ECO:0000256" key="4">
    <source>
        <dbReference type="ARBA" id="ARBA00023242"/>
    </source>
</evidence>
<organism evidence="8 9">
    <name type="scientific">Gryllus longicercus</name>
    <dbReference type="NCBI Taxonomy" id="2509291"/>
    <lineage>
        <taxon>Eukaryota</taxon>
        <taxon>Metazoa</taxon>
        <taxon>Ecdysozoa</taxon>
        <taxon>Arthropoda</taxon>
        <taxon>Hexapoda</taxon>
        <taxon>Insecta</taxon>
        <taxon>Pterygota</taxon>
        <taxon>Neoptera</taxon>
        <taxon>Polyneoptera</taxon>
        <taxon>Orthoptera</taxon>
        <taxon>Ensifera</taxon>
        <taxon>Gryllidea</taxon>
        <taxon>Grylloidea</taxon>
        <taxon>Gryllidae</taxon>
        <taxon>Gryllinae</taxon>
        <taxon>Gryllus</taxon>
    </lineage>
</organism>
<dbReference type="Proteomes" id="UP001378592">
    <property type="component" value="Unassembled WGS sequence"/>
</dbReference>
<evidence type="ECO:0000256" key="5">
    <source>
        <dbReference type="RuleBase" id="RU367072"/>
    </source>
</evidence>
<comment type="subunit">
    <text evidence="5">Component of the CIA complex.</text>
</comment>
<protein>
    <recommendedName>
        <fullName evidence="5">MMS19 nucleotide excision repair protein</fullName>
    </recommendedName>
</protein>
<gene>
    <name evidence="8" type="ORF">R5R35_008373</name>
</gene>
<dbReference type="GO" id="GO:0006281">
    <property type="term" value="P:DNA repair"/>
    <property type="evidence" value="ECO:0007669"/>
    <property type="project" value="UniProtKB-UniRule"/>
</dbReference>
<evidence type="ECO:0000259" key="6">
    <source>
        <dbReference type="Pfam" id="PF12460"/>
    </source>
</evidence>
<dbReference type="GO" id="GO:0005634">
    <property type="term" value="C:nucleus"/>
    <property type="evidence" value="ECO:0007669"/>
    <property type="project" value="UniProtKB-SubCell"/>
</dbReference>
<evidence type="ECO:0000256" key="3">
    <source>
        <dbReference type="ARBA" id="ARBA00022737"/>
    </source>
</evidence>
<dbReference type="GO" id="GO:0016226">
    <property type="term" value="P:iron-sulfur cluster assembly"/>
    <property type="evidence" value="ECO:0007669"/>
    <property type="project" value="UniProtKB-UniRule"/>
</dbReference>
<comment type="subcellular location">
    <subcellularLocation>
        <location evidence="5">Cytoplasm</location>
        <location evidence="5">Cytoskeleton</location>
        <location evidence="5">Spindle</location>
    </subcellularLocation>
    <subcellularLocation>
        <location evidence="1 5">Nucleus</location>
    </subcellularLocation>
</comment>
<feature type="domain" description="MMS19 C-terminal" evidence="6">
    <location>
        <begin position="536"/>
        <end position="953"/>
    </location>
</feature>
<keyword evidence="3" id="KW-0677">Repeat</keyword>
<keyword evidence="5" id="KW-0206">Cytoskeleton</keyword>
<proteinExistence type="inferred from homology"/>
<dbReference type="SUPFAM" id="SSF48371">
    <property type="entry name" value="ARM repeat"/>
    <property type="match status" value="1"/>
</dbReference>
<evidence type="ECO:0000256" key="2">
    <source>
        <dbReference type="ARBA" id="ARBA00009340"/>
    </source>
</evidence>
<evidence type="ECO:0000256" key="1">
    <source>
        <dbReference type="ARBA" id="ARBA00004123"/>
    </source>
</evidence>
<dbReference type="InterPro" id="IPR011989">
    <property type="entry name" value="ARM-like"/>
</dbReference>
<dbReference type="InterPro" id="IPR024687">
    <property type="entry name" value="MMS19_C"/>
</dbReference>
<keyword evidence="5" id="KW-0227">DNA damage</keyword>
<dbReference type="Gene3D" id="1.25.10.10">
    <property type="entry name" value="Leucine-rich Repeat Variant"/>
    <property type="match status" value="2"/>
</dbReference>
<evidence type="ECO:0000313" key="9">
    <source>
        <dbReference type="Proteomes" id="UP001378592"/>
    </source>
</evidence>
<dbReference type="InterPro" id="IPR016024">
    <property type="entry name" value="ARM-type_fold"/>
</dbReference>
<accession>A0AAN9VQT9</accession>
<sequence>METPWLCDKLEEIIRTDENFVTKSSDIATDVICSKLKLVTLVERLGGVLTDTNPDIRRRGTEVLAEVLQSLPKDFLNETELNYISAFFVDRLIDHYLVQPAALKGIFAVVQMEHTPRDIAVRVLKTILQGHIQCQTLKPSDRRNVYQIFQLFIHNFTEDLKALGPDFVYGFINVIDQEKDARNLTVVFEMLPFFIKTFSLGHLTEEMFEIISCYFPVDYRPEYGDCPVTRQDLADGLQKCLIASPDFAEFCIPLLIEKLDSKLKLAKLDSFKVLTAGCEVFPANVIRTYLLDLWRIIQHEVLPGTDKDVRELGLGTLKAIVKSMSAAATERQDSKVLTNVTSFVLNAGVNSLGEVELNLFLPAVHMMLTVAEASMASCQEVCKKVLPVLMKQYHRENGTEQKVTVLRALTSFVAVCEVQKVTSLCNSELSPIWEELPSLLLGAAQFETPEVCKEGFHGIAVSGRIFNVSSREILYDLLKKSMDEEEDEMVRSEMLMCLKRFSCLYPEEVLEKIVEKKLKDINSWPEDGCKHMNLVLESLCEVANTEPFTDLIVPCILQLIIESFSLEKCNIGMKCLRKLLESCGESSIYQYMYLQCDVVSRLISWWLKGIAEEKYNAIFENEELLCHTAKIVKILIKNQERGSQAEVVSALLPQVIIANSGLTNNGFPHLPLNQYSSKKHPVFIVLLEALIGSVQQEISIPDIHQLVIDLTQLAIHSSHSLTQLSACRLSANLINKAPDDENLVSLLQEISKKYQDTVLEDTKSVIERQNTALVIVWITKSLVMRGHSEMNKWVEYLIELLGNPTVGQVAAEGFSLIMKDDVEYLNSESFCNVKILFRQRFFSFSPKLIEAFHDAPLDSKANYLIALGHMLQGVPQEILLMNLEKMVPLLVESLQQSEAVLLVTTLDTLHSVLKNSDLALQHHLQTFIPRILILTTFQKSMRVRMKALQCIYEIYKYPTSLLLPFKNKVLKVLGECLDDPKRLVRKAAVQARSHWFLVGTKSKRR</sequence>
<dbReference type="GO" id="GO:0051604">
    <property type="term" value="P:protein maturation"/>
    <property type="evidence" value="ECO:0007669"/>
    <property type="project" value="UniProtKB-UniRule"/>
</dbReference>
<evidence type="ECO:0000313" key="8">
    <source>
        <dbReference type="EMBL" id="KAK7867176.1"/>
    </source>
</evidence>